<dbReference type="PANTHER" id="PTHR48258">
    <property type="entry name" value="DUF4218 DOMAIN-CONTAINING PROTEIN-RELATED"/>
    <property type="match status" value="1"/>
</dbReference>
<reference evidence="2 3" key="1">
    <citation type="journal article" date="2018" name="Nat. Genet.">
        <title>The Rosa genome provides new insights in the design of modern roses.</title>
        <authorList>
            <person name="Bendahmane M."/>
        </authorList>
    </citation>
    <scope>NUCLEOTIDE SEQUENCE [LARGE SCALE GENOMIC DNA]</scope>
    <source>
        <strain evidence="3">cv. Old Blush</strain>
    </source>
</reference>
<accession>A0A2P6SF11</accession>
<dbReference type="Proteomes" id="UP000238479">
    <property type="component" value="Chromosome 1"/>
</dbReference>
<protein>
    <recommendedName>
        <fullName evidence="1">DUF4218 domain-containing protein</fullName>
    </recommendedName>
</protein>
<sequence length="207" mass="24334">MTHLPIHLAYEAILAGPVQYRWMFPFERKMHNLKDYCRNKAHPEGSIAEGYCDSECLTFCSMYFHDIETKFNQGDRNHDVSERRMAEISVFNQNVRFLKGAVDDILSLTDFAMIRWYVLNNCDEVLPYIREHKAELERQNITNIGKEQQQRFHKWFLRRVQQMQVEGSTEHIESLLNLASGPQREVTRYSGCVVNGIRFHTQKGNSS</sequence>
<dbReference type="Gramene" id="PRQ57264">
    <property type="protein sequence ID" value="PRQ57264"/>
    <property type="gene ID" value="RchiOBHm_Chr1g0346371"/>
</dbReference>
<comment type="caution">
    <text evidence="2">The sequence shown here is derived from an EMBL/GenBank/DDBJ whole genome shotgun (WGS) entry which is preliminary data.</text>
</comment>
<gene>
    <name evidence="2" type="ORF">RchiOBHm_Chr1g0346371</name>
</gene>
<organism evidence="2 3">
    <name type="scientific">Rosa chinensis</name>
    <name type="common">China rose</name>
    <dbReference type="NCBI Taxonomy" id="74649"/>
    <lineage>
        <taxon>Eukaryota</taxon>
        <taxon>Viridiplantae</taxon>
        <taxon>Streptophyta</taxon>
        <taxon>Embryophyta</taxon>
        <taxon>Tracheophyta</taxon>
        <taxon>Spermatophyta</taxon>
        <taxon>Magnoliopsida</taxon>
        <taxon>eudicotyledons</taxon>
        <taxon>Gunneridae</taxon>
        <taxon>Pentapetalae</taxon>
        <taxon>rosids</taxon>
        <taxon>fabids</taxon>
        <taxon>Rosales</taxon>
        <taxon>Rosaceae</taxon>
        <taxon>Rosoideae</taxon>
        <taxon>Rosoideae incertae sedis</taxon>
        <taxon>Rosa</taxon>
    </lineage>
</organism>
<keyword evidence="3" id="KW-1185">Reference proteome</keyword>
<proteinExistence type="predicted"/>
<dbReference type="InterPro" id="IPR025452">
    <property type="entry name" value="DUF4218"/>
</dbReference>
<dbReference type="AlphaFoldDB" id="A0A2P6SF11"/>
<evidence type="ECO:0000313" key="2">
    <source>
        <dbReference type="EMBL" id="PRQ57264.1"/>
    </source>
</evidence>
<dbReference type="OMA" id="HNCASAK"/>
<feature type="domain" description="DUF4218" evidence="1">
    <location>
        <begin position="1"/>
        <end position="77"/>
    </location>
</feature>
<evidence type="ECO:0000313" key="3">
    <source>
        <dbReference type="Proteomes" id="UP000238479"/>
    </source>
</evidence>
<dbReference type="Pfam" id="PF13960">
    <property type="entry name" value="DUF4218"/>
    <property type="match status" value="1"/>
</dbReference>
<evidence type="ECO:0000259" key="1">
    <source>
        <dbReference type="Pfam" id="PF13960"/>
    </source>
</evidence>
<name>A0A2P6SF11_ROSCH</name>
<dbReference type="EMBL" id="PDCK01000039">
    <property type="protein sequence ID" value="PRQ57264.1"/>
    <property type="molecule type" value="Genomic_DNA"/>
</dbReference>